<evidence type="ECO:0000313" key="2">
    <source>
        <dbReference type="Proteomes" id="UP001172386"/>
    </source>
</evidence>
<keyword evidence="1" id="KW-0326">Glycosidase</keyword>
<reference evidence="1" key="1">
    <citation type="submission" date="2022-10" db="EMBL/GenBank/DDBJ databases">
        <title>Culturing micro-colonial fungi from biological soil crusts in the Mojave desert and describing Neophaeococcomyces mojavensis, and introducing the new genera and species Taxawa tesnikishii.</title>
        <authorList>
            <person name="Kurbessoian T."/>
            <person name="Stajich J.E."/>
        </authorList>
    </citation>
    <scope>NUCLEOTIDE SEQUENCE</scope>
    <source>
        <strain evidence="1">JES_112</strain>
    </source>
</reference>
<gene>
    <name evidence="1" type="primary">URH1</name>
    <name evidence="1" type="ORF">H2198_007712</name>
</gene>
<dbReference type="EC" id="3.2.2.3" evidence="1"/>
<comment type="caution">
    <text evidence="1">The sequence shown here is derived from an EMBL/GenBank/DDBJ whole genome shotgun (WGS) entry which is preliminary data.</text>
</comment>
<protein>
    <submittedName>
        <fullName evidence="1">Uridine nucleosidase 1</fullName>
        <ecNumber evidence="1">3.2.2.3</ecNumber>
    </submittedName>
</protein>
<proteinExistence type="predicted"/>
<organism evidence="1 2">
    <name type="scientific">Neophaeococcomyces mojaviensis</name>
    <dbReference type="NCBI Taxonomy" id="3383035"/>
    <lineage>
        <taxon>Eukaryota</taxon>
        <taxon>Fungi</taxon>
        <taxon>Dikarya</taxon>
        <taxon>Ascomycota</taxon>
        <taxon>Pezizomycotina</taxon>
        <taxon>Eurotiomycetes</taxon>
        <taxon>Chaetothyriomycetidae</taxon>
        <taxon>Chaetothyriales</taxon>
        <taxon>Chaetothyriales incertae sedis</taxon>
        <taxon>Neophaeococcomyces</taxon>
    </lineage>
</organism>
<accession>A0ACC2ZZ57</accession>
<dbReference type="Proteomes" id="UP001172386">
    <property type="component" value="Unassembled WGS sequence"/>
</dbReference>
<keyword evidence="2" id="KW-1185">Reference proteome</keyword>
<keyword evidence="1" id="KW-0378">Hydrolase</keyword>
<sequence length="200" mass="22440">MGGAIGNGFTHVYMGPPYTDSTGHSHTRIGNRTPFAEFNIWCDPEAAKSIFTNTDLKDKIVLIPLDLTHQACANKDVRDTLLHSREKRDHPTRLRRMFYELLMFFAKTYEEVFGLVDGPPLHDPLAVAVLLADQIPFNDNGGERWKVNVITEGEQVGRTEIVAVEDGSGVLIPRSLSLNEFWNTIEDCLHEADKATLFSI</sequence>
<name>A0ACC2ZZ57_9EURO</name>
<evidence type="ECO:0000313" key="1">
    <source>
        <dbReference type="EMBL" id="KAJ9653050.1"/>
    </source>
</evidence>
<dbReference type="EMBL" id="JAPDRQ010000169">
    <property type="protein sequence ID" value="KAJ9653050.1"/>
    <property type="molecule type" value="Genomic_DNA"/>
</dbReference>